<keyword evidence="1" id="KW-0175">Coiled coil</keyword>
<feature type="domain" description="Reverse transcriptase Ty1/copia-type" evidence="3">
    <location>
        <begin position="376"/>
        <end position="436"/>
    </location>
</feature>
<dbReference type="EMBL" id="BQNB010019822">
    <property type="protein sequence ID" value="GJT89416.1"/>
    <property type="molecule type" value="Genomic_DNA"/>
</dbReference>
<organism evidence="4 5">
    <name type="scientific">Tanacetum coccineum</name>
    <dbReference type="NCBI Taxonomy" id="301880"/>
    <lineage>
        <taxon>Eukaryota</taxon>
        <taxon>Viridiplantae</taxon>
        <taxon>Streptophyta</taxon>
        <taxon>Embryophyta</taxon>
        <taxon>Tracheophyta</taxon>
        <taxon>Spermatophyta</taxon>
        <taxon>Magnoliopsida</taxon>
        <taxon>eudicotyledons</taxon>
        <taxon>Gunneridae</taxon>
        <taxon>Pentapetalae</taxon>
        <taxon>asterids</taxon>
        <taxon>campanulids</taxon>
        <taxon>Asterales</taxon>
        <taxon>Asteraceae</taxon>
        <taxon>Asteroideae</taxon>
        <taxon>Anthemideae</taxon>
        <taxon>Anthemidinae</taxon>
        <taxon>Tanacetum</taxon>
    </lineage>
</organism>
<proteinExistence type="predicted"/>
<comment type="caution">
    <text evidence="4">The sequence shown here is derived from an EMBL/GenBank/DDBJ whole genome shotgun (WGS) entry which is preliminary data.</text>
</comment>
<evidence type="ECO:0000256" key="1">
    <source>
        <dbReference type="SAM" id="Coils"/>
    </source>
</evidence>
<evidence type="ECO:0000313" key="5">
    <source>
        <dbReference type="Proteomes" id="UP001151760"/>
    </source>
</evidence>
<evidence type="ECO:0000256" key="2">
    <source>
        <dbReference type="SAM" id="MobiDB-lite"/>
    </source>
</evidence>
<feature type="region of interest" description="Disordered" evidence="2">
    <location>
        <begin position="301"/>
        <end position="358"/>
    </location>
</feature>
<accession>A0ABQ5HNJ1</accession>
<protein>
    <submittedName>
        <fullName evidence="4">Retrovirus-related pol polyprotein from transposon TNT 1-94</fullName>
    </submittedName>
</protein>
<keyword evidence="5" id="KW-1185">Reference proteome</keyword>
<name>A0ABQ5HNJ1_9ASTR</name>
<gene>
    <name evidence="4" type="ORF">Tco_1071133</name>
</gene>
<dbReference type="Proteomes" id="UP001151760">
    <property type="component" value="Unassembled WGS sequence"/>
</dbReference>
<feature type="compositionally biased region" description="Basic and acidic residues" evidence="2">
    <location>
        <begin position="343"/>
        <end position="353"/>
    </location>
</feature>
<evidence type="ECO:0000313" key="4">
    <source>
        <dbReference type="EMBL" id="GJT89416.1"/>
    </source>
</evidence>
<sequence>MMKGSNIGTQEKKAKLFNEWERFASTDRESIESYYHRFSKLMNDFKRNKHFPEKIASNLKFLNNLQPEWSRHGNQFRQYVGQNVGNQVVQNAVQNSGVQNVGNHNRLIIVPGIANQNGNGNVVAARAEGNANGNNADLDEIKEVNENCILMANLQQASTSGFWYGTRGGTTEQHHATIEETRAYFESLYNNLAIKVEKVNTVNRKLREANDDLTTELARIQLILRIRNVNEKRRFGVSGSFLSKELKVAENDKVIAPGMFRINPFKNSRDEKFVPNKPTKASVRTNPITVSQPHVITKKVVNSNSNGFSSTGVDITTKTRRPQPRSNTKNDRVPYASKRSRTKEHPLNSDRRNPHASLDKGIILDKMVTCGNMLREQRSSRNKNVLVVRGYRQEERIDFEESFASVARMEAIRIFLANDAHKSFTVFQMDVKTAFIAWPKVGLDGLNETRLYGYVIAEADYVCLSDCCAQVICHAIFCNPIQNSRTKLIAVRYHFIKAHVEKGTIELYFVKTDYHWPDLSLPIALPVN</sequence>
<reference evidence="4" key="1">
    <citation type="journal article" date="2022" name="Int. J. Mol. Sci.">
        <title>Draft Genome of Tanacetum Coccineum: Genomic Comparison of Closely Related Tanacetum-Family Plants.</title>
        <authorList>
            <person name="Yamashiro T."/>
            <person name="Shiraishi A."/>
            <person name="Nakayama K."/>
            <person name="Satake H."/>
        </authorList>
    </citation>
    <scope>NUCLEOTIDE SEQUENCE</scope>
</reference>
<reference evidence="4" key="2">
    <citation type="submission" date="2022-01" db="EMBL/GenBank/DDBJ databases">
        <authorList>
            <person name="Yamashiro T."/>
            <person name="Shiraishi A."/>
            <person name="Satake H."/>
            <person name="Nakayama K."/>
        </authorList>
    </citation>
    <scope>NUCLEOTIDE SEQUENCE</scope>
</reference>
<dbReference type="InterPro" id="IPR013103">
    <property type="entry name" value="RVT_2"/>
</dbReference>
<feature type="coiled-coil region" evidence="1">
    <location>
        <begin position="196"/>
        <end position="223"/>
    </location>
</feature>
<evidence type="ECO:0000259" key="3">
    <source>
        <dbReference type="Pfam" id="PF07727"/>
    </source>
</evidence>
<feature type="compositionally biased region" description="Polar residues" evidence="2">
    <location>
        <begin position="301"/>
        <end position="316"/>
    </location>
</feature>
<dbReference type="Pfam" id="PF07727">
    <property type="entry name" value="RVT_2"/>
    <property type="match status" value="1"/>
</dbReference>